<dbReference type="OrthoDB" id="3800738at2759"/>
<feature type="region of interest" description="Disordered" evidence="1">
    <location>
        <begin position="245"/>
        <end position="265"/>
    </location>
</feature>
<protein>
    <submittedName>
        <fullName evidence="2">Uncharacterized protein</fullName>
    </submittedName>
</protein>
<dbReference type="Proteomes" id="UP000284375">
    <property type="component" value="Unassembled WGS sequence"/>
</dbReference>
<name>A0A423VV07_CYTCH</name>
<keyword evidence="3" id="KW-1185">Reference proteome</keyword>
<accession>A0A423VV07</accession>
<evidence type="ECO:0000313" key="3">
    <source>
        <dbReference type="Proteomes" id="UP000284375"/>
    </source>
</evidence>
<evidence type="ECO:0000256" key="1">
    <source>
        <dbReference type="SAM" id="MobiDB-lite"/>
    </source>
</evidence>
<dbReference type="AlphaFoldDB" id="A0A423VV07"/>
<organism evidence="2 3">
    <name type="scientific">Cytospora chrysosperma</name>
    <name type="common">Cytospora canker fungus</name>
    <name type="synonym">Sphaeria chrysosperma</name>
    <dbReference type="NCBI Taxonomy" id="252740"/>
    <lineage>
        <taxon>Eukaryota</taxon>
        <taxon>Fungi</taxon>
        <taxon>Dikarya</taxon>
        <taxon>Ascomycota</taxon>
        <taxon>Pezizomycotina</taxon>
        <taxon>Sordariomycetes</taxon>
        <taxon>Sordariomycetidae</taxon>
        <taxon>Diaporthales</taxon>
        <taxon>Cytosporaceae</taxon>
        <taxon>Cytospora</taxon>
    </lineage>
</organism>
<evidence type="ECO:0000313" key="2">
    <source>
        <dbReference type="EMBL" id="ROV94907.1"/>
    </source>
</evidence>
<comment type="caution">
    <text evidence="2">The sequence shown here is derived from an EMBL/GenBank/DDBJ whole genome shotgun (WGS) entry which is preliminary data.</text>
</comment>
<sequence>VCGLFAGRAGGSWRQPEASWRRMLVQQPPRDLVVLQKRTCGQPYDEVRFYTAKQFRGVLMADLYHLLWSYVRTSMTQGLLEEVAAEFEESASCRGVLACATRWFLLLPAGTGMGTGTGTGTGTIGTGGAGARAGGAGGGEVAAVCTGPRSPRRVDLPGLERETVEGLQARYAAGADRPMVLTLLDRCRDCRGQCRFCGPWMARYGQPRSAEAAVRLGFDESHRGAVEMWDDYALLQHGRGALCGGGGGGGGEGDRDRDAGGGTRRREEKLALRSLGWQTVYKADYTEDEFEYYTGALALVDLTR</sequence>
<feature type="non-terminal residue" evidence="2">
    <location>
        <position position="1"/>
    </location>
</feature>
<dbReference type="EMBL" id="LJZO01000026">
    <property type="protein sequence ID" value="ROV94907.1"/>
    <property type="molecule type" value="Genomic_DNA"/>
</dbReference>
<dbReference type="STRING" id="252740.A0A423VV07"/>
<reference evidence="2 3" key="1">
    <citation type="submission" date="2015-09" db="EMBL/GenBank/DDBJ databases">
        <title>Host preference determinants of Valsa canker pathogens revealed by comparative genomics.</title>
        <authorList>
            <person name="Yin Z."/>
            <person name="Huang L."/>
        </authorList>
    </citation>
    <scope>NUCLEOTIDE SEQUENCE [LARGE SCALE GENOMIC DNA]</scope>
    <source>
        <strain evidence="2 3">YSFL</strain>
    </source>
</reference>
<gene>
    <name evidence="2" type="ORF">VSDG_07035</name>
</gene>
<feature type="compositionally biased region" description="Basic and acidic residues" evidence="1">
    <location>
        <begin position="252"/>
        <end position="265"/>
    </location>
</feature>
<proteinExistence type="predicted"/>